<organism evidence="3 4">
    <name type="scientific">Symbiodinium necroappetens</name>
    <dbReference type="NCBI Taxonomy" id="1628268"/>
    <lineage>
        <taxon>Eukaryota</taxon>
        <taxon>Sar</taxon>
        <taxon>Alveolata</taxon>
        <taxon>Dinophyceae</taxon>
        <taxon>Suessiales</taxon>
        <taxon>Symbiodiniaceae</taxon>
        <taxon>Symbiodinium</taxon>
    </lineage>
</organism>
<dbReference type="PANTHER" id="PTHR19848">
    <property type="entry name" value="WD40 REPEAT PROTEIN"/>
    <property type="match status" value="1"/>
</dbReference>
<comment type="caution">
    <text evidence="3">The sequence shown here is derived from an EMBL/GenBank/DDBJ whole genome shotgun (WGS) entry which is preliminary data.</text>
</comment>
<accession>A0A812R8T5</accession>
<protein>
    <submittedName>
        <fullName evidence="3">Uncharacterized protein</fullName>
    </submittedName>
</protein>
<dbReference type="InterPro" id="IPR015943">
    <property type="entry name" value="WD40/YVTN_repeat-like_dom_sf"/>
</dbReference>
<keyword evidence="4" id="KW-1185">Reference proteome</keyword>
<dbReference type="InterPro" id="IPR001680">
    <property type="entry name" value="WD40_rpt"/>
</dbReference>
<dbReference type="EMBL" id="CAJNJA010018546">
    <property type="protein sequence ID" value="CAE7425651.1"/>
    <property type="molecule type" value="Genomic_DNA"/>
</dbReference>
<dbReference type="SMART" id="SM00320">
    <property type="entry name" value="WD40"/>
    <property type="match status" value="4"/>
</dbReference>
<proteinExistence type="predicted"/>
<dbReference type="SUPFAM" id="SSF50978">
    <property type="entry name" value="WD40 repeat-like"/>
    <property type="match status" value="1"/>
</dbReference>
<evidence type="ECO:0000256" key="2">
    <source>
        <dbReference type="ARBA" id="ARBA00022737"/>
    </source>
</evidence>
<name>A0A812R8T5_9DINO</name>
<evidence type="ECO:0000313" key="3">
    <source>
        <dbReference type="EMBL" id="CAE7425651.1"/>
    </source>
</evidence>
<reference evidence="3" key="1">
    <citation type="submission" date="2021-02" db="EMBL/GenBank/DDBJ databases">
        <authorList>
            <person name="Dougan E. K."/>
            <person name="Rhodes N."/>
            <person name="Thang M."/>
            <person name="Chan C."/>
        </authorList>
    </citation>
    <scope>NUCLEOTIDE SEQUENCE</scope>
</reference>
<dbReference type="InterPro" id="IPR036322">
    <property type="entry name" value="WD40_repeat_dom_sf"/>
</dbReference>
<dbReference type="Proteomes" id="UP000601435">
    <property type="component" value="Unassembled WGS sequence"/>
</dbReference>
<gene>
    <name evidence="3" type="ORF">SNEC2469_LOCUS11676</name>
</gene>
<keyword evidence="2" id="KW-0677">Repeat</keyword>
<evidence type="ECO:0000256" key="1">
    <source>
        <dbReference type="ARBA" id="ARBA00022574"/>
    </source>
</evidence>
<dbReference type="AlphaFoldDB" id="A0A812R8T5"/>
<dbReference type="Pfam" id="PF00400">
    <property type="entry name" value="WD40"/>
    <property type="match status" value="1"/>
</dbReference>
<keyword evidence="1" id="KW-0853">WD repeat</keyword>
<dbReference type="OrthoDB" id="423822at2759"/>
<evidence type="ECO:0000313" key="4">
    <source>
        <dbReference type="Proteomes" id="UP000601435"/>
    </source>
</evidence>
<dbReference type="Gene3D" id="2.130.10.10">
    <property type="entry name" value="YVTN repeat-like/Quinoprotein amine dehydrogenase"/>
    <property type="match status" value="2"/>
</dbReference>
<sequence length="231" mass="25299">VAVWDADTGELRAEMQYKKLVTCLIFVPELRAAITGDGAFSQEKPQGRIVLWNPDSLEQHLKLNCASTVTSVAWSGADKVLMSADRSHCICLWQPESGAKLQEIRTDAAYVAWLIAVPPGEERSTFVYSLCGFKENIGRLCLHRGSSELSGDFDHPVLSAIFLPESPVVACGLRNGDILCWDLEARRLRSRSVKMQSAVNCLALNLVRGELVAGDKTGAVCSWSIAYLLSD</sequence>
<feature type="non-terminal residue" evidence="3">
    <location>
        <position position="1"/>
    </location>
</feature>
<dbReference type="PANTHER" id="PTHR19848:SF8">
    <property type="entry name" value="F-BOX AND WD REPEAT DOMAIN CONTAINING 7"/>
    <property type="match status" value="1"/>
</dbReference>